<evidence type="ECO:0000313" key="3">
    <source>
        <dbReference type="EMBL" id="CAH0100156.1"/>
    </source>
</evidence>
<feature type="compositionally biased region" description="Low complexity" evidence="2">
    <location>
        <begin position="601"/>
        <end position="612"/>
    </location>
</feature>
<organism evidence="3 4">
    <name type="scientific">Daphnia galeata</name>
    <dbReference type="NCBI Taxonomy" id="27404"/>
    <lineage>
        <taxon>Eukaryota</taxon>
        <taxon>Metazoa</taxon>
        <taxon>Ecdysozoa</taxon>
        <taxon>Arthropoda</taxon>
        <taxon>Crustacea</taxon>
        <taxon>Branchiopoda</taxon>
        <taxon>Diplostraca</taxon>
        <taxon>Cladocera</taxon>
        <taxon>Anomopoda</taxon>
        <taxon>Daphniidae</taxon>
        <taxon>Daphnia</taxon>
    </lineage>
</organism>
<feature type="compositionally biased region" description="Polar residues" evidence="2">
    <location>
        <begin position="1448"/>
        <end position="1459"/>
    </location>
</feature>
<dbReference type="Proteomes" id="UP000789390">
    <property type="component" value="Unassembled WGS sequence"/>
</dbReference>
<feature type="compositionally biased region" description="Polar residues" evidence="2">
    <location>
        <begin position="1061"/>
        <end position="1071"/>
    </location>
</feature>
<evidence type="ECO:0000256" key="1">
    <source>
        <dbReference type="SAM" id="Coils"/>
    </source>
</evidence>
<sequence length="2153" mass="238086">MSVRAPAVACVAEAAGWRDEEEKHGRRRLGRDTVVSHCLNAGVATAYGDGDVTPSGFATYSVPARTWTSCTTNFTPAPITSPFTEPSHGPSCWLPATTTRRTQQQQQQQQQQPKSSTNSVDEKSQQPTFRHDVVQQHQTAAAAATTDNQSATGGGGGGDAKEQQTGQRGSSFKRIYATSRASTERNLHLVVSAGETKITQGGSATASSHDHHDQRIEQRQQQQQQPTAGGNAGGRQDLDGHVGDGGGQEDDDNDDDRDDKSLAMSNADGENTGHASMPLNSTDLSNNVGPQWVDGAEVDESFQPVPPEIGQPAATGILEEDSSAEQVANNVERLDDDDDVVVVDPLVPEVEEEEPEQVATNAHKKAERVRYYDRDEIRQYMQKQKKERKEKAARGSTGFVCHHTRVSPIKRSDLGLPDKPFVQIKRKQQPPKPPALIPNELNWGPYADKRKPEKISIPKICVQTEPMALRQTIDEATQMTARSEVNDSSSDWLHTMPTSVATGRTTTQQLPLETVASSQSTMIRLTCNTVESSSRSRFLPRGYPAVTADDTKPKPVTNLIQKIEDLELYIGNLLEVPSFQSLKTPAVHGPSTVERPRDIAPSSSSYRPSSKPAELPKMSREQEVVPTRLTSFRPPPPSHLLLDPFAPMSPPTSSASHSSRTVPDGPTRVVHRPPPPPPTLPTRISSVQVEKYQLDTTASTEYHPLPDHLAAFLQLDNRRSRDGSPPTAMSHHRPEVASQSKAELKRNDRRSRYVMEESAELSSLFHQQLSRHPEATVAQNKTETRSKPAQQRPSVGGRDDTEEPQTYFRDFNEILQMDPNPLTERSNSWKRVASRPTPARPTSSEAAAADMVFPLPATAPYNILSALSDELKATMNRIPRANDNSSDSDFQSRLSVSDISVPDAVTKVATNSTANAHPVQPCASSSSSSHYSSSKNENQVPKNGSGSRIGVHHEAGSRVMSTSKPENHPAPPPPPSIDNWQLKDETDASQIPLELDTTYLTLTPQYTSFEATCSLAVPLDSTSILSESGLAAYPVENDPNNRSMFSTKLSPIPRAISPLTLHSESSETSNIHTEERKQSTSSSDRSERERSIGTEENVVDDTASRLFTIPSSRSVHHQPLQPGSLAEEHAKKSDELLARLRAEIQRDESLYRSIQHVDRLEDSASRESSKRFRIQIDSQTRTFFEAQTNALRSIAQDVRGGLAANASVFLQGSQAAMELDRVQNPTRKTLDSGRQTYSSDFDEPSLMRSSPEIPTEMPETESQAAKSASQQSSKRSTDYGSDSERGGPDSSAISDASVLPPKAVDILLQEEAKQQRLLLKLREKAQVEKTLAELELLQMQKRILRAQGERDKAASIKKKQRGLLLKLQEERARIEALRRQHKKEEQRSKGSSDYQHYDSSSWETDASAISNSTIGAGDTSASIVGEASNIDQAADSSSNSTLRQLTNEAAHIQQPSSNDEAVDDDAEVSQQLSRSIRSEVEGHDSGSALSNLRLRAPLSPRTTTDNIRFRTKFRRRHSSGSDDSINLSQNETASDVSDVESRLLALTDQLQRRQTEAQRLKTEHRRLSKEKLKAQESALIKQIEVYDRCITDLRSQLDADAETGATANAVLAVRPVIRQPRALIRADEAKSPTSARSESEAKISESESAKSLEAEEQTPLSEQKVEQSSGASSISTQIQTEADESISQLSDHESVREAELVEERETTILPIIESAESEKSLSELSTDPSTANQDNQAEISDSGRTDVFNQTMIIKSDAQVKEELADEISKSILDLLVEETITLAMRCVLKKKEKDEDPVSGKSSADVLQRVSALLSTGTDVPKENRSQLYLTTTFDLLSPDDGHSPITHPTGNPFAPPCDLTSVEGRDALESKLNDLRIENEWIDDDLEVAPVLPDSAPDENRDKVIQEAEALEREQKRIEQEIQRLSSGSVLYLREIPNKPPPPYTPPGQALSWQNKIRSPVVSETKQIVPKSKEDVARYSNRFTEYLIDNHSQPDIQIPDELFTFDLQMQADQPSEWQVNCRAFLSLLADLSRLHLMELSKRTTFLPGQKFVGGRPIRSRMELVKAVESAVLVQMNYQPRLLRESQLARWSQKKRDRVDEILVRELQIEEKFWTDFTSEEVQVKYQTAEAILDLLLDETTFICKGIMQTAK</sequence>
<feature type="compositionally biased region" description="Acidic residues" evidence="2">
    <location>
        <begin position="247"/>
        <end position="257"/>
    </location>
</feature>
<feature type="compositionally biased region" description="Low complexity" evidence="2">
    <location>
        <begin position="924"/>
        <end position="934"/>
    </location>
</feature>
<keyword evidence="1" id="KW-0175">Coiled coil</keyword>
<feature type="compositionally biased region" description="Low complexity" evidence="2">
    <location>
        <begin position="97"/>
        <end position="112"/>
    </location>
</feature>
<name>A0A8J2RE28_9CRUS</name>
<evidence type="ECO:0008006" key="5">
    <source>
        <dbReference type="Google" id="ProtNLM"/>
    </source>
</evidence>
<feature type="compositionally biased region" description="Polar residues" evidence="2">
    <location>
        <begin position="935"/>
        <end position="946"/>
    </location>
</feature>
<feature type="compositionally biased region" description="Low complexity" evidence="2">
    <location>
        <begin position="1262"/>
        <end position="1274"/>
    </location>
</feature>
<feature type="compositionally biased region" description="Polar residues" evidence="2">
    <location>
        <begin position="197"/>
        <end position="207"/>
    </location>
</feature>
<feature type="region of interest" description="Disordered" evidence="2">
    <location>
        <begin position="718"/>
        <end position="749"/>
    </location>
</feature>
<feature type="region of interest" description="Disordered" evidence="2">
    <location>
        <begin position="1448"/>
        <end position="1538"/>
    </location>
</feature>
<evidence type="ECO:0000256" key="2">
    <source>
        <dbReference type="SAM" id="MobiDB-lite"/>
    </source>
</evidence>
<feature type="region of interest" description="Disordered" evidence="2">
    <location>
        <begin position="1221"/>
        <end position="1297"/>
    </location>
</feature>
<feature type="coiled-coil region" evidence="1">
    <location>
        <begin position="1903"/>
        <end position="1930"/>
    </location>
</feature>
<dbReference type="PANTHER" id="PTHR13958">
    <property type="entry name" value="CENTROSOME-ASSOCIATED PROTEIN 350"/>
    <property type="match status" value="1"/>
</dbReference>
<feature type="region of interest" description="Disordered" evidence="2">
    <location>
        <begin position="911"/>
        <end position="981"/>
    </location>
</feature>
<proteinExistence type="predicted"/>
<feature type="region of interest" description="Disordered" evidence="2">
    <location>
        <begin position="1061"/>
        <end position="1129"/>
    </location>
</feature>
<dbReference type="GO" id="GO:0005813">
    <property type="term" value="C:centrosome"/>
    <property type="evidence" value="ECO:0007669"/>
    <property type="project" value="InterPro"/>
</dbReference>
<feature type="compositionally biased region" description="Basic and acidic residues" evidence="2">
    <location>
        <begin position="1376"/>
        <end position="1390"/>
    </location>
</feature>
<dbReference type="EMBL" id="CAKKLH010000033">
    <property type="protein sequence ID" value="CAH0100156.1"/>
    <property type="molecule type" value="Genomic_DNA"/>
</dbReference>
<feature type="region of interest" description="Disordered" evidence="2">
    <location>
        <begin position="80"/>
        <end position="171"/>
    </location>
</feature>
<keyword evidence="4" id="KW-1185">Reference proteome</keyword>
<feature type="region of interest" description="Disordered" evidence="2">
    <location>
        <begin position="764"/>
        <end position="805"/>
    </location>
</feature>
<dbReference type="PANTHER" id="PTHR13958:SF3">
    <property type="entry name" value="CAP-GLY DOMAIN-CONTAINING PROTEIN-RELATED"/>
    <property type="match status" value="1"/>
</dbReference>
<feature type="compositionally biased region" description="Polar residues" evidence="2">
    <location>
        <begin position="1521"/>
        <end position="1535"/>
    </location>
</feature>
<feature type="compositionally biased region" description="Polar residues" evidence="2">
    <location>
        <begin position="1658"/>
        <end position="1689"/>
    </location>
</feature>
<feature type="compositionally biased region" description="Polar residues" evidence="2">
    <location>
        <begin position="777"/>
        <end position="793"/>
    </location>
</feature>
<feature type="compositionally biased region" description="Basic and acidic residues" evidence="2">
    <location>
        <begin position="208"/>
        <end position="218"/>
    </location>
</feature>
<comment type="caution">
    <text evidence="3">The sequence shown here is derived from an EMBL/GenBank/DDBJ whole genome shotgun (WGS) entry which is preliminary data.</text>
</comment>
<feature type="compositionally biased region" description="Basic residues" evidence="2">
    <location>
        <begin position="1509"/>
        <end position="1518"/>
    </location>
</feature>
<feature type="region of interest" description="Disordered" evidence="2">
    <location>
        <begin position="583"/>
        <end position="685"/>
    </location>
</feature>
<feature type="region of interest" description="Disordered" evidence="2">
    <location>
        <begin position="197"/>
        <end position="292"/>
    </location>
</feature>
<feature type="compositionally biased region" description="Polar residues" evidence="2">
    <location>
        <begin position="1726"/>
        <end position="1739"/>
    </location>
</feature>
<gene>
    <name evidence="3" type="ORF">DGAL_LOCUS2347</name>
</gene>
<feature type="compositionally biased region" description="Basic and acidic residues" evidence="2">
    <location>
        <begin position="120"/>
        <end position="134"/>
    </location>
</feature>
<feature type="region of interest" description="Disordered" evidence="2">
    <location>
        <begin position="1376"/>
        <end position="1399"/>
    </location>
</feature>
<dbReference type="GO" id="GO:0008017">
    <property type="term" value="F:microtubule binding"/>
    <property type="evidence" value="ECO:0007669"/>
    <property type="project" value="InterPro"/>
</dbReference>
<feature type="region of interest" description="Disordered" evidence="2">
    <location>
        <begin position="818"/>
        <end position="846"/>
    </location>
</feature>
<reference evidence="3" key="1">
    <citation type="submission" date="2021-11" db="EMBL/GenBank/DDBJ databases">
        <authorList>
            <person name="Schell T."/>
        </authorList>
    </citation>
    <scope>NUCLEOTIDE SEQUENCE</scope>
    <source>
        <strain evidence="3">M5</strain>
    </source>
</reference>
<feature type="compositionally biased region" description="Basic and acidic residues" evidence="2">
    <location>
        <begin position="1072"/>
        <end position="1093"/>
    </location>
</feature>
<accession>A0A8J2RE28</accession>
<feature type="compositionally biased region" description="Basic and acidic residues" evidence="2">
    <location>
        <begin position="1637"/>
        <end position="1653"/>
    </location>
</feature>
<dbReference type="OrthoDB" id="306254at2759"/>
<feature type="coiled-coil region" evidence="1">
    <location>
        <begin position="1543"/>
        <end position="1577"/>
    </location>
</feature>
<feature type="compositionally biased region" description="Low complexity" evidence="2">
    <location>
        <begin position="135"/>
        <end position="151"/>
    </location>
</feature>
<feature type="compositionally biased region" description="Polar residues" evidence="2">
    <location>
        <begin position="278"/>
        <end position="289"/>
    </location>
</feature>
<feature type="compositionally biased region" description="Polar residues" evidence="2">
    <location>
        <begin position="1223"/>
        <end position="1239"/>
    </location>
</feature>
<feature type="compositionally biased region" description="Basic and acidic residues" evidence="2">
    <location>
        <begin position="1690"/>
        <end position="1706"/>
    </location>
</feature>
<protein>
    <recommendedName>
        <fullName evidence="5">Centrosome-associated protein 350</fullName>
    </recommendedName>
</protein>
<evidence type="ECO:0000313" key="4">
    <source>
        <dbReference type="Proteomes" id="UP000789390"/>
    </source>
</evidence>
<dbReference type="InterPro" id="IPR028750">
    <property type="entry name" value="CEP350/CC187"/>
</dbReference>
<dbReference type="GO" id="GO:0034453">
    <property type="term" value="P:microtubule anchoring"/>
    <property type="evidence" value="ECO:0007669"/>
    <property type="project" value="InterPro"/>
</dbReference>
<feature type="region of interest" description="Disordered" evidence="2">
    <location>
        <begin position="1624"/>
        <end position="1744"/>
    </location>
</feature>